<reference evidence="3" key="1">
    <citation type="submission" date="2017-02" db="EMBL/GenBank/DDBJ databases">
        <title>Comparative genomics and description of representatives of a novel lineage of planctomycetes thriving in anoxic sediments.</title>
        <authorList>
            <person name="Spring S."/>
            <person name="Bunk B."/>
            <person name="Sproer C."/>
        </authorList>
    </citation>
    <scope>NUCLEOTIDE SEQUENCE [LARGE SCALE GENOMIC DNA]</scope>
    <source>
        <strain evidence="3">ST-NAGAB-D1</strain>
    </source>
</reference>
<evidence type="ECO:0000256" key="1">
    <source>
        <dbReference type="SAM" id="Phobius"/>
    </source>
</evidence>
<keyword evidence="1" id="KW-0812">Transmembrane</keyword>
<keyword evidence="1" id="KW-1133">Transmembrane helix</keyword>
<gene>
    <name evidence="2" type="ORF">STSP2_01302</name>
</gene>
<dbReference type="RefSeq" id="WP_146660895.1">
    <property type="nucleotide sequence ID" value="NZ_CP019791.1"/>
</dbReference>
<feature type="transmembrane region" description="Helical" evidence="1">
    <location>
        <begin position="38"/>
        <end position="60"/>
    </location>
</feature>
<dbReference type="KEGG" id="alus:STSP2_01302"/>
<sequence length="64" mass="7088">MPLRYGDTKFGHESWVDKVEGAADRCVQMFCNERLWEAVALVEIGLVTMTVLALGVGWAVSALF</sequence>
<organism evidence="2 3">
    <name type="scientific">Anaerohalosphaera lusitana</name>
    <dbReference type="NCBI Taxonomy" id="1936003"/>
    <lineage>
        <taxon>Bacteria</taxon>
        <taxon>Pseudomonadati</taxon>
        <taxon>Planctomycetota</taxon>
        <taxon>Phycisphaerae</taxon>
        <taxon>Sedimentisphaerales</taxon>
        <taxon>Anaerohalosphaeraceae</taxon>
        <taxon>Anaerohalosphaera</taxon>
    </lineage>
</organism>
<dbReference type="EMBL" id="CP019791">
    <property type="protein sequence ID" value="AQT68147.1"/>
    <property type="molecule type" value="Genomic_DNA"/>
</dbReference>
<keyword evidence="3" id="KW-1185">Reference proteome</keyword>
<accession>A0A1U9NK11</accession>
<dbReference type="Proteomes" id="UP000189674">
    <property type="component" value="Chromosome"/>
</dbReference>
<evidence type="ECO:0000313" key="3">
    <source>
        <dbReference type="Proteomes" id="UP000189674"/>
    </source>
</evidence>
<proteinExistence type="predicted"/>
<keyword evidence="1" id="KW-0472">Membrane</keyword>
<protein>
    <submittedName>
        <fullName evidence="2">Uncharacterized protein</fullName>
    </submittedName>
</protein>
<evidence type="ECO:0000313" key="2">
    <source>
        <dbReference type="EMBL" id="AQT68147.1"/>
    </source>
</evidence>
<name>A0A1U9NK11_9BACT</name>
<dbReference type="AlphaFoldDB" id="A0A1U9NK11"/>